<dbReference type="AlphaFoldDB" id="A0AAN9A3H6"/>
<proteinExistence type="predicted"/>
<accession>A0AAN9A3H6</accession>
<feature type="non-terminal residue" evidence="1">
    <location>
        <position position="1"/>
    </location>
</feature>
<evidence type="ECO:0000313" key="2">
    <source>
        <dbReference type="Proteomes" id="UP001381693"/>
    </source>
</evidence>
<keyword evidence="2" id="KW-1185">Reference proteome</keyword>
<protein>
    <recommendedName>
        <fullName evidence="3">Tesmin/TSO1-like CXC domain-containing protein</fullName>
    </recommendedName>
</protein>
<dbReference type="EMBL" id="JAXCGZ010013319">
    <property type="protein sequence ID" value="KAK7072864.1"/>
    <property type="molecule type" value="Genomic_DNA"/>
</dbReference>
<organism evidence="1 2">
    <name type="scientific">Halocaridina rubra</name>
    <name type="common">Hawaiian red shrimp</name>
    <dbReference type="NCBI Taxonomy" id="373956"/>
    <lineage>
        <taxon>Eukaryota</taxon>
        <taxon>Metazoa</taxon>
        <taxon>Ecdysozoa</taxon>
        <taxon>Arthropoda</taxon>
        <taxon>Crustacea</taxon>
        <taxon>Multicrustacea</taxon>
        <taxon>Malacostraca</taxon>
        <taxon>Eumalacostraca</taxon>
        <taxon>Eucarida</taxon>
        <taxon>Decapoda</taxon>
        <taxon>Pleocyemata</taxon>
        <taxon>Caridea</taxon>
        <taxon>Atyoidea</taxon>
        <taxon>Atyidae</taxon>
        <taxon>Halocaridina</taxon>
    </lineage>
</organism>
<reference evidence="1 2" key="1">
    <citation type="submission" date="2023-11" db="EMBL/GenBank/DDBJ databases">
        <title>Halocaridina rubra genome assembly.</title>
        <authorList>
            <person name="Smith C."/>
        </authorList>
    </citation>
    <scope>NUCLEOTIDE SEQUENCE [LARGE SCALE GENOMIC DNA]</scope>
    <source>
        <strain evidence="1">EP-1</strain>
        <tissue evidence="1">Whole</tissue>
    </source>
</reference>
<dbReference type="Proteomes" id="UP001381693">
    <property type="component" value="Unassembled WGS sequence"/>
</dbReference>
<evidence type="ECO:0000313" key="1">
    <source>
        <dbReference type="EMBL" id="KAK7072864.1"/>
    </source>
</evidence>
<evidence type="ECO:0008006" key="3">
    <source>
        <dbReference type="Google" id="ProtNLM"/>
    </source>
</evidence>
<gene>
    <name evidence="1" type="ORF">SK128_004652</name>
</gene>
<sequence>HIPIHSLASDKGPDLCKILPAVNILTGCDYTSKVETKHAAHIANPVDYLQGFGLSRNGPSDDEVVRAESYLVQVLKNGTICAMMDDLRDHNYHHSKASPEKLPPTSHAIKVQILRAYYVTYVMTSVLSENNTELNPLLYKYDEDDELLTPDMGSRSIPEEWAVYCTCSKCTTDRWACRKSGQPCCQFCKCQDMGDENVCSRDPVGCI</sequence>
<comment type="caution">
    <text evidence="1">The sequence shown here is derived from an EMBL/GenBank/DDBJ whole genome shotgun (WGS) entry which is preliminary data.</text>
</comment>
<name>A0AAN9A3H6_HALRR</name>